<feature type="compositionally biased region" description="Acidic residues" evidence="3">
    <location>
        <begin position="79"/>
        <end position="90"/>
    </location>
</feature>
<dbReference type="EMBL" id="KN847041">
    <property type="protein sequence ID" value="KIW32977.1"/>
    <property type="molecule type" value="Genomic_DNA"/>
</dbReference>
<dbReference type="PANTHER" id="PTHR10908:SF0">
    <property type="entry name" value="SEROTONIN N-ACETYLTRANSFERASE"/>
    <property type="match status" value="1"/>
</dbReference>
<dbReference type="CDD" id="cd04301">
    <property type="entry name" value="NAT_SF"/>
    <property type="match status" value="1"/>
</dbReference>
<dbReference type="AlphaFoldDB" id="A0A0D2B5Z7"/>
<dbReference type="Gene3D" id="3.40.630.30">
    <property type="match status" value="1"/>
</dbReference>
<dbReference type="PANTHER" id="PTHR10908">
    <property type="entry name" value="SEROTONIN N-ACETYLTRANSFERASE"/>
    <property type="match status" value="1"/>
</dbReference>
<organism evidence="5 6">
    <name type="scientific">Cladophialophora immunda</name>
    <dbReference type="NCBI Taxonomy" id="569365"/>
    <lineage>
        <taxon>Eukaryota</taxon>
        <taxon>Fungi</taxon>
        <taxon>Dikarya</taxon>
        <taxon>Ascomycota</taxon>
        <taxon>Pezizomycotina</taxon>
        <taxon>Eurotiomycetes</taxon>
        <taxon>Chaetothyriomycetidae</taxon>
        <taxon>Chaetothyriales</taxon>
        <taxon>Herpotrichiellaceae</taxon>
        <taxon>Cladophialophora</taxon>
    </lineage>
</organism>
<dbReference type="SUPFAM" id="SSF55729">
    <property type="entry name" value="Acyl-CoA N-acyltransferases (Nat)"/>
    <property type="match status" value="1"/>
</dbReference>
<dbReference type="InterPro" id="IPR000182">
    <property type="entry name" value="GNAT_dom"/>
</dbReference>
<sequence length="320" mass="35485">MAPNQDSSSQSEESTRPSSAKVDSRSGQSSQDEDGFIDIHPEDVEMQDSDSDAVAPPPKAPSDPLELQRISHSDKAEEVPEEEDDSEDDRDFMANHPLLNMLTGRLGARRRGSSHKWDRLHPENQALSVSDVDQCTSLEEAAFSPEERATREKFQYRLTRCPELSLGLFTQPTKAELKDASTPPQRRLIGHIVSTRTPAPCVTEASMGVPSNWKTRRSSLPTNDDKEPIGHQDMGGTICVHSLAVAPEFQKMGLGSILMKSYIQRMKDSKIADRIALLAHDHLVPFYTGLGFENMGPSAVTSHGGNWNNMILEFHHEDDD</sequence>
<evidence type="ECO:0000256" key="1">
    <source>
        <dbReference type="ARBA" id="ARBA00022679"/>
    </source>
</evidence>
<feature type="region of interest" description="Disordered" evidence="3">
    <location>
        <begin position="1"/>
        <end position="92"/>
    </location>
</feature>
<dbReference type="Pfam" id="PF13673">
    <property type="entry name" value="Acetyltransf_10"/>
    <property type="match status" value="1"/>
</dbReference>
<dbReference type="GeneID" id="27343677"/>
<proteinExistence type="predicted"/>
<evidence type="ECO:0000256" key="3">
    <source>
        <dbReference type="SAM" id="MobiDB-lite"/>
    </source>
</evidence>
<accession>A0A0D2B5Z7</accession>
<evidence type="ECO:0000313" key="5">
    <source>
        <dbReference type="EMBL" id="KIW32977.1"/>
    </source>
</evidence>
<keyword evidence="1" id="KW-0808">Transferase</keyword>
<protein>
    <recommendedName>
        <fullName evidence="4">N-acetyltransferase domain-containing protein</fullName>
    </recommendedName>
</protein>
<dbReference type="GO" id="GO:0004059">
    <property type="term" value="F:aralkylamine N-acetyltransferase activity"/>
    <property type="evidence" value="ECO:0007669"/>
    <property type="project" value="TreeGrafter"/>
</dbReference>
<keyword evidence="6" id="KW-1185">Reference proteome</keyword>
<feature type="compositionally biased region" description="Low complexity" evidence="3">
    <location>
        <begin position="7"/>
        <end position="19"/>
    </location>
</feature>
<evidence type="ECO:0000313" key="6">
    <source>
        <dbReference type="Proteomes" id="UP000054466"/>
    </source>
</evidence>
<gene>
    <name evidence="5" type="ORF">PV07_04483</name>
</gene>
<dbReference type="VEuPathDB" id="FungiDB:PV07_04483"/>
<dbReference type="Proteomes" id="UP000054466">
    <property type="component" value="Unassembled WGS sequence"/>
</dbReference>
<dbReference type="RefSeq" id="XP_016253193.1">
    <property type="nucleotide sequence ID" value="XM_016391291.1"/>
</dbReference>
<dbReference type="STRING" id="569365.A0A0D2B5Z7"/>
<name>A0A0D2B5Z7_9EURO</name>
<evidence type="ECO:0000259" key="4">
    <source>
        <dbReference type="PROSITE" id="PS51186"/>
    </source>
</evidence>
<feature type="domain" description="N-acetyltransferase" evidence="4">
    <location>
        <begin position="148"/>
        <end position="313"/>
    </location>
</feature>
<dbReference type="InterPro" id="IPR051635">
    <property type="entry name" value="SNAT-like"/>
</dbReference>
<dbReference type="HOGENOM" id="CLU_061829_1_0_1"/>
<feature type="compositionally biased region" description="Basic and acidic residues" evidence="3">
    <location>
        <begin position="69"/>
        <end position="78"/>
    </location>
</feature>
<evidence type="ECO:0000256" key="2">
    <source>
        <dbReference type="ARBA" id="ARBA00023315"/>
    </source>
</evidence>
<dbReference type="InterPro" id="IPR016181">
    <property type="entry name" value="Acyl_CoA_acyltransferase"/>
</dbReference>
<keyword evidence="2" id="KW-0012">Acyltransferase</keyword>
<reference evidence="5 6" key="1">
    <citation type="submission" date="2015-01" db="EMBL/GenBank/DDBJ databases">
        <title>The Genome Sequence of Cladophialophora immunda CBS83496.</title>
        <authorList>
            <consortium name="The Broad Institute Genomics Platform"/>
            <person name="Cuomo C."/>
            <person name="de Hoog S."/>
            <person name="Gorbushina A."/>
            <person name="Stielow B."/>
            <person name="Teixiera M."/>
            <person name="Abouelleil A."/>
            <person name="Chapman S.B."/>
            <person name="Priest M."/>
            <person name="Young S.K."/>
            <person name="Wortman J."/>
            <person name="Nusbaum C."/>
            <person name="Birren B."/>
        </authorList>
    </citation>
    <scope>NUCLEOTIDE SEQUENCE [LARGE SCALE GENOMIC DNA]</scope>
    <source>
        <strain evidence="5 6">CBS 83496</strain>
    </source>
</reference>
<dbReference type="PROSITE" id="PS51186">
    <property type="entry name" value="GNAT"/>
    <property type="match status" value="1"/>
</dbReference>
<dbReference type="GO" id="GO:0005737">
    <property type="term" value="C:cytoplasm"/>
    <property type="evidence" value="ECO:0007669"/>
    <property type="project" value="TreeGrafter"/>
</dbReference>
<dbReference type="OrthoDB" id="30840at2759"/>